<evidence type="ECO:0000313" key="8">
    <source>
        <dbReference type="EMBL" id="USD20404.1"/>
    </source>
</evidence>
<feature type="region of interest" description="Disordered" evidence="5">
    <location>
        <begin position="1323"/>
        <end position="1342"/>
    </location>
</feature>
<feature type="domain" description="Translocation and assembly module TamB C-terminal" evidence="7">
    <location>
        <begin position="1002"/>
        <end position="1342"/>
    </location>
</feature>
<evidence type="ECO:0000256" key="1">
    <source>
        <dbReference type="ARBA" id="ARBA00004167"/>
    </source>
</evidence>
<keyword evidence="4 6" id="KW-0472">Membrane</keyword>
<accession>A0ABY4V7Z7</accession>
<evidence type="ECO:0000259" key="7">
    <source>
        <dbReference type="Pfam" id="PF04357"/>
    </source>
</evidence>
<comment type="subcellular location">
    <subcellularLocation>
        <location evidence="1">Membrane</location>
        <topology evidence="1">Single-pass membrane protein</topology>
    </subcellularLocation>
</comment>
<evidence type="ECO:0000256" key="3">
    <source>
        <dbReference type="ARBA" id="ARBA00022989"/>
    </source>
</evidence>
<protein>
    <submittedName>
        <fullName evidence="8">Translocation/assembly module TamB domain-containing protein</fullName>
    </submittedName>
</protein>
<proteinExistence type="predicted"/>
<dbReference type="Pfam" id="PF04357">
    <property type="entry name" value="TamB"/>
    <property type="match status" value="1"/>
</dbReference>
<evidence type="ECO:0000256" key="6">
    <source>
        <dbReference type="SAM" id="Phobius"/>
    </source>
</evidence>
<dbReference type="InterPro" id="IPR007452">
    <property type="entry name" value="TamB_C"/>
</dbReference>
<dbReference type="EMBL" id="CP092418">
    <property type="protein sequence ID" value="USD20404.1"/>
    <property type="molecule type" value="Genomic_DNA"/>
</dbReference>
<keyword evidence="2 6" id="KW-0812">Transmembrane</keyword>
<name>A0ABY4V7Z7_9GAMM</name>
<reference evidence="8" key="1">
    <citation type="submission" date="2022-02" db="EMBL/GenBank/DDBJ databases">
        <title>Coral-associated bacteria.</title>
        <authorList>
            <person name="Tang K."/>
            <person name="Wang X."/>
        </authorList>
    </citation>
    <scope>NUCLEOTIDE SEQUENCE</scope>
    <source>
        <strain evidence="8">SCSIO 43006</strain>
    </source>
</reference>
<keyword evidence="9" id="KW-1185">Reference proteome</keyword>
<feature type="transmembrane region" description="Helical" evidence="6">
    <location>
        <begin position="35"/>
        <end position="53"/>
    </location>
</feature>
<keyword evidence="3 6" id="KW-1133">Transmembrane helix</keyword>
<gene>
    <name evidence="8" type="ORF">MJO52_15140</name>
</gene>
<feature type="transmembrane region" description="Helical" evidence="6">
    <location>
        <begin position="6"/>
        <end position="23"/>
    </location>
</feature>
<dbReference type="Proteomes" id="UP001055658">
    <property type="component" value="Chromosome"/>
</dbReference>
<organism evidence="8 9">
    <name type="scientific">Microbulbifer variabilis</name>
    <dbReference type="NCBI Taxonomy" id="266805"/>
    <lineage>
        <taxon>Bacteria</taxon>
        <taxon>Pseudomonadati</taxon>
        <taxon>Pseudomonadota</taxon>
        <taxon>Gammaproteobacteria</taxon>
        <taxon>Cellvibrionales</taxon>
        <taxon>Microbulbiferaceae</taxon>
        <taxon>Microbulbifer</taxon>
    </lineage>
</organism>
<evidence type="ECO:0000256" key="5">
    <source>
        <dbReference type="SAM" id="MobiDB-lite"/>
    </source>
</evidence>
<sequence length="1342" mass="146290">MSRWSVLALGFAGALLGFLRGFLRGLWRSLGAGGYLITGLLLFILLSLIYFLGTEQGRVNLTRTAFYGAEQVIDGLTIEAEGIGSERLGAWFFERLRVDFENNTLAEGSQLEFQLQSFSSNPVNIERIAAKDFLLNLDVLDELLKSLTEAEQETAQVVEDKADTVKTSSWEALLPSFRLGELKLERLQLISSKVSDIPALSVSANSLYRWEGQPTQLQLEVRELKGGDLQFIAEGREQQPGRFVLDFSASETAQGFVGRQLHLPKGQALDARGKIALRRRDEQVQIDIESISIPLSQHQLALTGSLLIDLFPWRIHSEGIWLQVDGRRSTVSGSIGANEISAELHLNRLPITLSRPWQDVLHSGWFSADLTLSGTLPLPSISGQIELNSHYREQPLSLLGEVNTDQGVILLESLRLAFAGAQIRTAGAIDTDNKSLDINVAAQELGVEEIRRLLSALPQTEALKIPDDFSGTLHQLQLQIKGPWDKPVFDGDVSAVTAYRGLQNELTGKVKGNLQGLTITDLSLVGEKLNVFGGGSVDIEAKTLNLQLHLDIRNLSPYEDLGFVSAQGVSLGLKGLLGVEGPWSNPYLNASLESDGLVQEYRYNLKGDASGNLEKIDLQGLRLELFANGTMNYFGSRQFQGPQSPVIIPGIAKGAVQPEQSASRLTALAEEAQRLGKQGVVLVEAQGVIEPKRDQLQVGVNVRNLPLSLVEVFGAVLPSTMEGELSLDGEISGALTNPEVRASVLAQGGYRYEPWVLQGALDYADKSLIVEGLEFLWAGRNQLSVHGSLNEQRLDLQVLGRASLEDLSREVAFNIPDQGDITLHASITGSPRQPQLEGDLRLSGYMPGREKGRVQVQPLSMALEWYTEGGELQVSLVADHGNRRAVDSSASLLITPIMERLFADNPSGPISDVPLQLVSDGTADLSVVAEFMDPRVNVMRGLLSFSADGAGTLGEPRLNGAIELSGASYEHRPSHTRIADIDFYMRLTPEEWRIERGSATVVDGGTINLGGAVFFPEQSPPQMSLNLNLNRAHLLNTPGVRGAISGEAILSGSSQDAEITGRFTLRPLAVQIEQWIGSSVPEIQVVEVQVDGPQVERAPPLLSKINLGVEVVLDQQSYVRGLGLNSQLRGQVDIRGTAAKPEASGKLTIVRGSFDLLGKKFNLQEGEVRFENNEVAVFVEGVYKYSDGEITANISGSATDMDITFSSDPSASQDEILAQLLFGKSLSDISPLQAVRLVSVVRSLQTGRAVLDPVAKTRELLRLDTLNIEQEEGDEGDEYALSLGKYITNRIYVELQRSTDPLSPWQAEMQIEIGEDLNLEFKTADEGDSGSGSVELQWKKDY</sequence>
<evidence type="ECO:0000256" key="4">
    <source>
        <dbReference type="ARBA" id="ARBA00023136"/>
    </source>
</evidence>
<evidence type="ECO:0000256" key="2">
    <source>
        <dbReference type="ARBA" id="ARBA00022692"/>
    </source>
</evidence>
<dbReference type="RefSeq" id="WP_252082732.1">
    <property type="nucleotide sequence ID" value="NZ_CP092418.1"/>
</dbReference>
<evidence type="ECO:0000313" key="9">
    <source>
        <dbReference type="Proteomes" id="UP001055658"/>
    </source>
</evidence>
<dbReference type="PANTHER" id="PTHR36985">
    <property type="entry name" value="TRANSLOCATION AND ASSEMBLY MODULE SUBUNIT TAMB"/>
    <property type="match status" value="1"/>
</dbReference>
<dbReference type="PANTHER" id="PTHR36985:SF1">
    <property type="entry name" value="TRANSLOCATION AND ASSEMBLY MODULE SUBUNIT TAMB"/>
    <property type="match status" value="1"/>
</dbReference>